<dbReference type="InterPro" id="IPR052339">
    <property type="entry name" value="Fe-S_Maturation_MIP18"/>
</dbReference>
<dbReference type="NCBIfam" id="TIGR02159">
    <property type="entry name" value="PA_CoA_Oxy4"/>
    <property type="match status" value="1"/>
</dbReference>
<dbReference type="AlphaFoldDB" id="A0AAU8DVZ2"/>
<dbReference type="Gene3D" id="3.30.300.130">
    <property type="entry name" value="Fe-S cluster assembly (FSCA)"/>
    <property type="match status" value="1"/>
</dbReference>
<evidence type="ECO:0000259" key="1">
    <source>
        <dbReference type="Pfam" id="PF01883"/>
    </source>
</evidence>
<organism evidence="3">
    <name type="scientific">Nakamurella sp. A5-74</name>
    <dbReference type="NCBI Taxonomy" id="3158264"/>
    <lineage>
        <taxon>Bacteria</taxon>
        <taxon>Bacillati</taxon>
        <taxon>Actinomycetota</taxon>
        <taxon>Actinomycetes</taxon>
        <taxon>Nakamurellales</taxon>
        <taxon>Nakamurellaceae</taxon>
        <taxon>Nakamurella</taxon>
    </lineage>
</organism>
<feature type="domain" description="PaaD zinc beta ribbon" evidence="2">
    <location>
        <begin position="168"/>
        <end position="210"/>
    </location>
</feature>
<dbReference type="Pfam" id="PF01883">
    <property type="entry name" value="FeS_assembly_P"/>
    <property type="match status" value="1"/>
</dbReference>
<dbReference type="InterPro" id="IPR034904">
    <property type="entry name" value="FSCA_dom_sf"/>
</dbReference>
<dbReference type="InterPro" id="IPR011883">
    <property type="entry name" value="PaaD-like"/>
</dbReference>
<dbReference type="InterPro" id="IPR056572">
    <property type="entry name" value="Zn_ribbon_PaaD"/>
</dbReference>
<dbReference type="EMBL" id="CP159218">
    <property type="protein sequence ID" value="XCG65372.1"/>
    <property type="molecule type" value="Genomic_DNA"/>
</dbReference>
<evidence type="ECO:0000259" key="2">
    <source>
        <dbReference type="Pfam" id="PF23451"/>
    </source>
</evidence>
<accession>A0AAU8DVZ2</accession>
<proteinExistence type="predicted"/>
<dbReference type="Pfam" id="PF23451">
    <property type="entry name" value="Zn_ribbon_PaaD"/>
    <property type="match status" value="1"/>
</dbReference>
<dbReference type="PANTHER" id="PTHR42831:SF3">
    <property type="entry name" value="1,2-PHENYLACETYL-COA EPOXIDASE, SUBUNIT D-RELATED"/>
    <property type="match status" value="1"/>
</dbReference>
<dbReference type="RefSeq" id="WP_353650977.1">
    <property type="nucleotide sequence ID" value="NZ_CP159218.1"/>
</dbReference>
<reference evidence="3" key="1">
    <citation type="submission" date="2024-05" db="EMBL/GenBank/DDBJ databases">
        <authorList>
            <person name="Cai S.Y."/>
            <person name="Jin L.M."/>
            <person name="Li H.R."/>
        </authorList>
    </citation>
    <scope>NUCLEOTIDE SEQUENCE</scope>
    <source>
        <strain evidence="3">A5-74</strain>
    </source>
</reference>
<dbReference type="PANTHER" id="PTHR42831">
    <property type="entry name" value="FE-S PROTEIN MATURATION AUXILIARY FACTOR YITW"/>
    <property type="match status" value="1"/>
</dbReference>
<gene>
    <name evidence="3" type="primary">paaD</name>
    <name evidence="3" type="ORF">ABLG96_08845</name>
</gene>
<dbReference type="SUPFAM" id="SSF117916">
    <property type="entry name" value="Fe-S cluster assembly (FSCA) domain-like"/>
    <property type="match status" value="1"/>
</dbReference>
<sequence length="213" mass="22830">MPTTSSEPHRDTELPDVTALAKLGIGSAALHGLSDVHAPAVGRDHPWIVRASDERSRDAAVIAGSIVDPEIPVLTVADLGVLRRVRVEDDNSVDVDITPTYSGCPAVAAMTTDIRRALVVHGYSVVRVHTVLSPAWSTDDMTDVARDMLQRFGIAPPGPAMHAGPVGLTLAVRCPHCGSTRTTESGRFGSTSCKSMWTCTECREPFDHFKTLH</sequence>
<evidence type="ECO:0000313" key="3">
    <source>
        <dbReference type="EMBL" id="XCG65372.1"/>
    </source>
</evidence>
<name>A0AAU8DVZ2_9ACTN</name>
<feature type="domain" description="MIP18 family-like" evidence="1">
    <location>
        <begin position="65"/>
        <end position="128"/>
    </location>
</feature>
<dbReference type="InterPro" id="IPR002744">
    <property type="entry name" value="MIP18-like"/>
</dbReference>
<protein>
    <submittedName>
        <fullName evidence="3">1,2-phenylacetyl-CoA epoxidase subunit PaaD</fullName>
    </submittedName>
</protein>